<dbReference type="Proteomes" id="UP000070366">
    <property type="component" value="Unassembled WGS sequence"/>
</dbReference>
<evidence type="ECO:0000313" key="6">
    <source>
        <dbReference type="EMBL" id="KXK66548.1"/>
    </source>
</evidence>
<feature type="chain" id="PRO_5007478699" description="Periplasmic binding protein domain-containing protein" evidence="4">
    <location>
        <begin position="27"/>
        <end position="371"/>
    </location>
</feature>
<dbReference type="Gene3D" id="3.40.50.2300">
    <property type="match status" value="2"/>
</dbReference>
<protein>
    <recommendedName>
        <fullName evidence="5">Periplasmic binding protein domain-containing protein</fullName>
    </recommendedName>
</protein>
<dbReference type="PATRIC" id="fig|626937.4.peg.582"/>
<dbReference type="CDD" id="cd01536">
    <property type="entry name" value="PBP1_ABC_sugar_binding-like"/>
    <property type="match status" value="1"/>
</dbReference>
<feature type="compositionally biased region" description="Low complexity" evidence="3">
    <location>
        <begin position="26"/>
        <end position="56"/>
    </location>
</feature>
<dbReference type="EMBL" id="LSZW01000040">
    <property type="protein sequence ID" value="KXK66548.1"/>
    <property type="molecule type" value="Genomic_DNA"/>
</dbReference>
<dbReference type="InterPro" id="IPR050555">
    <property type="entry name" value="Bact_Solute-Bind_Prot2"/>
</dbReference>
<organism evidence="6 7">
    <name type="scientific">Christensenella minuta</name>
    <dbReference type="NCBI Taxonomy" id="626937"/>
    <lineage>
        <taxon>Bacteria</taxon>
        <taxon>Bacillati</taxon>
        <taxon>Bacillota</taxon>
        <taxon>Clostridia</taxon>
        <taxon>Christensenellales</taxon>
        <taxon>Christensenellaceae</taxon>
        <taxon>Christensenella</taxon>
    </lineage>
</organism>
<dbReference type="PROSITE" id="PS51257">
    <property type="entry name" value="PROKAR_LIPOPROTEIN"/>
    <property type="match status" value="1"/>
</dbReference>
<dbReference type="STRING" id="626937.HMPREF3293_00591"/>
<dbReference type="GO" id="GO:0030288">
    <property type="term" value="C:outer membrane-bounded periplasmic space"/>
    <property type="evidence" value="ECO:0007669"/>
    <property type="project" value="TreeGrafter"/>
</dbReference>
<dbReference type="OrthoDB" id="6196975at2"/>
<evidence type="ECO:0000313" key="7">
    <source>
        <dbReference type="Proteomes" id="UP000070366"/>
    </source>
</evidence>
<feature type="region of interest" description="Disordered" evidence="3">
    <location>
        <begin position="26"/>
        <end position="64"/>
    </location>
</feature>
<feature type="signal peptide" evidence="4">
    <location>
        <begin position="1"/>
        <end position="26"/>
    </location>
</feature>
<evidence type="ECO:0000256" key="2">
    <source>
        <dbReference type="ARBA" id="ARBA00007639"/>
    </source>
</evidence>
<dbReference type="PANTHER" id="PTHR30036">
    <property type="entry name" value="D-XYLOSE-BINDING PERIPLASMIC PROTEIN"/>
    <property type="match status" value="1"/>
</dbReference>
<dbReference type="KEGG" id="cmiu:B1H56_10000"/>
<comment type="subcellular location">
    <subcellularLocation>
        <location evidence="1">Cell envelope</location>
    </subcellularLocation>
</comment>
<dbReference type="RefSeq" id="WP_066522654.1">
    <property type="nucleotide sequence ID" value="NZ_CABMOF010000009.1"/>
</dbReference>
<evidence type="ECO:0000259" key="5">
    <source>
        <dbReference type="Pfam" id="PF13407"/>
    </source>
</evidence>
<dbReference type="PANTHER" id="PTHR30036:SF7">
    <property type="entry name" value="ABC TRANSPORTER PERIPLASMIC-BINDING PROTEIN YPHF"/>
    <property type="match status" value="1"/>
</dbReference>
<reference evidence="7" key="1">
    <citation type="submission" date="2016-02" db="EMBL/GenBank/DDBJ databases">
        <authorList>
            <person name="Mitreva M."/>
            <person name="Pepin K.H."/>
            <person name="Mihindukulasuriya K.A."/>
            <person name="Fulton R."/>
            <person name="Fronick C."/>
            <person name="O'Laughlin M."/>
            <person name="Miner T."/>
            <person name="Herter B."/>
            <person name="Rosa B.A."/>
            <person name="Cordes M."/>
            <person name="Tomlinson C."/>
            <person name="Wollam A."/>
            <person name="Palsikar V.B."/>
            <person name="Mardis E.R."/>
            <person name="Wilson R.K."/>
        </authorList>
    </citation>
    <scope>NUCLEOTIDE SEQUENCE [LARGE SCALE GENOMIC DNA]</scope>
    <source>
        <strain evidence="7">DSM 22607</strain>
    </source>
</reference>
<keyword evidence="7" id="KW-1185">Reference proteome</keyword>
<evidence type="ECO:0000256" key="3">
    <source>
        <dbReference type="SAM" id="MobiDB-lite"/>
    </source>
</evidence>
<dbReference type="InterPro" id="IPR028082">
    <property type="entry name" value="Peripla_BP_I"/>
</dbReference>
<feature type="domain" description="Periplasmic binding protein" evidence="5">
    <location>
        <begin position="107"/>
        <end position="340"/>
    </location>
</feature>
<evidence type="ECO:0000256" key="4">
    <source>
        <dbReference type="SAM" id="SignalP"/>
    </source>
</evidence>
<name>A0A136Q797_9FIRM</name>
<dbReference type="GO" id="GO:0030246">
    <property type="term" value="F:carbohydrate binding"/>
    <property type="evidence" value="ECO:0007669"/>
    <property type="project" value="TreeGrafter"/>
</dbReference>
<evidence type="ECO:0000256" key="1">
    <source>
        <dbReference type="ARBA" id="ARBA00004196"/>
    </source>
</evidence>
<sequence length="371" mass="39293">MLKKTLVTLVAVILCVAMLVGCSAPATEPSTEASAGASTEASGEASTEASSDAEPAGDFTPAADLEIPAGKTPLSLPVDQAAEEPIKIATIMVQNNPFGAAVLVGQNWAKEALADRNCTVDCQSVEDFDPQKWASIIENDIAAGYDAICFFGISEALQPVTDKGVEAGILMYTFNTEPGNNSKRQAYYGQSGTYGGEECGKKLEELMGGEGKYAIITGDFTVLGHEERRLGARSILDANDKLELVAEVENNDKAEEAYTQTQNILTANPDLKGLYVTAGGPSGAAKALEDMGLQDQVMLVCHDVLEETAPYIASGTIKGCMDQDPFNQGAQPVIDAFNQLVAGEGPKEEVNWYEGVMATPDTVKELFPELF</sequence>
<gene>
    <name evidence="6" type="ORF">HMPREF3293_00591</name>
</gene>
<dbReference type="Pfam" id="PF13407">
    <property type="entry name" value="Peripla_BP_4"/>
    <property type="match status" value="1"/>
</dbReference>
<keyword evidence="4" id="KW-0732">Signal</keyword>
<dbReference type="SUPFAM" id="SSF53822">
    <property type="entry name" value="Periplasmic binding protein-like I"/>
    <property type="match status" value="1"/>
</dbReference>
<dbReference type="InterPro" id="IPR025997">
    <property type="entry name" value="SBP_2_dom"/>
</dbReference>
<dbReference type="AlphaFoldDB" id="A0A136Q797"/>
<comment type="caution">
    <text evidence="6">The sequence shown here is derived from an EMBL/GenBank/DDBJ whole genome shotgun (WGS) entry which is preliminary data.</text>
</comment>
<proteinExistence type="inferred from homology"/>
<accession>A0A136Q797</accession>
<comment type="similarity">
    <text evidence="2">Belongs to the bacterial solute-binding protein 2 family.</text>
</comment>